<evidence type="ECO:0000313" key="2">
    <source>
        <dbReference type="Proteomes" id="UP001139308"/>
    </source>
</evidence>
<organism evidence="1 2">
    <name type="scientific">Paraburkholderia tagetis</name>
    <dbReference type="NCBI Taxonomy" id="2913261"/>
    <lineage>
        <taxon>Bacteria</taxon>
        <taxon>Pseudomonadati</taxon>
        <taxon>Pseudomonadota</taxon>
        <taxon>Betaproteobacteria</taxon>
        <taxon>Burkholderiales</taxon>
        <taxon>Burkholderiaceae</taxon>
        <taxon>Paraburkholderia</taxon>
    </lineage>
</organism>
<dbReference type="Pfam" id="PF13289">
    <property type="entry name" value="SIR2_2"/>
    <property type="match status" value="1"/>
</dbReference>
<accession>A0A9X1RSE2</accession>
<reference evidence="1" key="1">
    <citation type="submission" date="2022-01" db="EMBL/GenBank/DDBJ databases">
        <title>Genome sequence and assembly of Parabukholderia sp. RG36.</title>
        <authorList>
            <person name="Chhetri G."/>
        </authorList>
    </citation>
    <scope>NUCLEOTIDE SEQUENCE</scope>
    <source>
        <strain evidence="1">RG36</strain>
    </source>
</reference>
<gene>
    <name evidence="1" type="ORF">L5014_24460</name>
</gene>
<dbReference type="EMBL" id="JAKLJA010000024">
    <property type="protein sequence ID" value="MCG5076485.1"/>
    <property type="molecule type" value="Genomic_DNA"/>
</dbReference>
<dbReference type="SUPFAM" id="SSF52467">
    <property type="entry name" value="DHS-like NAD/FAD-binding domain"/>
    <property type="match status" value="1"/>
</dbReference>
<evidence type="ECO:0000313" key="1">
    <source>
        <dbReference type="EMBL" id="MCG5076485.1"/>
    </source>
</evidence>
<dbReference type="AlphaFoldDB" id="A0A9X1RSE2"/>
<protein>
    <submittedName>
        <fullName evidence="1">SIR2 family protein</fullName>
    </submittedName>
</protein>
<dbReference type="Gene3D" id="3.40.50.1220">
    <property type="entry name" value="TPP-binding domain"/>
    <property type="match status" value="1"/>
</dbReference>
<keyword evidence="2" id="KW-1185">Reference proteome</keyword>
<comment type="caution">
    <text evidence="1">The sequence shown here is derived from an EMBL/GenBank/DDBJ whole genome shotgun (WGS) entry which is preliminary data.</text>
</comment>
<name>A0A9X1RSE2_9BURK</name>
<dbReference type="RefSeq" id="WP_238466398.1">
    <property type="nucleotide sequence ID" value="NZ_JAKLJA010000024.1"/>
</dbReference>
<dbReference type="Proteomes" id="UP001139308">
    <property type="component" value="Unassembled WGS sequence"/>
</dbReference>
<dbReference type="InterPro" id="IPR029035">
    <property type="entry name" value="DHS-like_NAD/FAD-binding_dom"/>
</dbReference>
<proteinExistence type="predicted"/>
<sequence length="428" mass="47098">MDDARRLVQGVLLSCTTDSSNNLNMMTPSTKRRAVVIVGAGASVEYGIPVTAKFGELIDQAIQADAYCVSVGGAAAYFDVKQRLTAYYGSQDEAHFERIYHVMHELSELRTTPGAVPKFLPVMYPFVGGSAPYETTALNVACRTMLTFIYEHVSAVCAKPACSLAPLGDFFECMLQRYVPRVYTTNYDDFVGQATGDTFFTGFTKAHGDHLDFDPASYWSRWDEPGLFHVHGSIHMGFPRGEPHDIGDIAWYPSKAEAAKHATFNGSGVSRMDGTMLARSAIITGLDKLGRLQQSPYAPFYAGLNRDLIEADVIFVLGSGLTDLHLNTYLKEARRARPDLPILFVGYWGSDPDAFPLAIHGAPQDREISLFHDLRIDLFNAREVQFRAADGWTVDAHGTAAVWADGFQSFLNTPAALQQVMRALGAPW</sequence>